<gene>
    <name evidence="2" type="ORF">LMG3441_01212</name>
</gene>
<dbReference type="RefSeq" id="WP_175169102.1">
    <property type="nucleotide sequence ID" value="NZ_CADIJQ010000001.1"/>
</dbReference>
<sequence length="76" mass="8801">MPTLTIRNLSEDVLRALRMRAEQHGRTIEAEVRAILKEATRSEKRIKLGSLLARIGRQVNLTDEEALLFSQRNPYR</sequence>
<dbReference type="InterPro" id="IPR053853">
    <property type="entry name" value="FitA-like_RHH"/>
</dbReference>
<organism evidence="2 3">
    <name type="scientific">Achromobacter kerstersii</name>
    <dbReference type="NCBI Taxonomy" id="1353890"/>
    <lineage>
        <taxon>Bacteria</taxon>
        <taxon>Pseudomonadati</taxon>
        <taxon>Pseudomonadota</taxon>
        <taxon>Betaproteobacteria</taxon>
        <taxon>Burkholderiales</taxon>
        <taxon>Alcaligenaceae</taxon>
        <taxon>Achromobacter</taxon>
    </lineage>
</organism>
<feature type="domain" description="Antitoxin FitA-like ribbon-helix-helix" evidence="1">
    <location>
        <begin position="2"/>
        <end position="39"/>
    </location>
</feature>
<evidence type="ECO:0000313" key="3">
    <source>
        <dbReference type="Proteomes" id="UP000494269"/>
    </source>
</evidence>
<dbReference type="AlphaFoldDB" id="A0A6S6ZE52"/>
<dbReference type="InterPro" id="IPR010985">
    <property type="entry name" value="Ribbon_hlx_hlx"/>
</dbReference>
<dbReference type="GO" id="GO:0006355">
    <property type="term" value="P:regulation of DNA-templated transcription"/>
    <property type="evidence" value="ECO:0007669"/>
    <property type="project" value="InterPro"/>
</dbReference>
<reference evidence="2 3" key="1">
    <citation type="submission" date="2020-04" db="EMBL/GenBank/DDBJ databases">
        <authorList>
            <person name="De Canck E."/>
        </authorList>
    </citation>
    <scope>NUCLEOTIDE SEQUENCE [LARGE SCALE GENOMIC DNA]</scope>
    <source>
        <strain evidence="2 3">LMG 3441</strain>
    </source>
</reference>
<dbReference type="InterPro" id="IPR013321">
    <property type="entry name" value="Arc_rbn_hlx_hlx"/>
</dbReference>
<dbReference type="EMBL" id="CADIJQ010000001">
    <property type="protein sequence ID" value="CAB3673670.1"/>
    <property type="molecule type" value="Genomic_DNA"/>
</dbReference>
<dbReference type="Pfam" id="PF22513">
    <property type="entry name" value="FitA-like_RHH"/>
    <property type="match status" value="1"/>
</dbReference>
<dbReference type="Gene3D" id="1.10.1220.10">
    <property type="entry name" value="Met repressor-like"/>
    <property type="match status" value="1"/>
</dbReference>
<dbReference type="SUPFAM" id="SSF47598">
    <property type="entry name" value="Ribbon-helix-helix"/>
    <property type="match status" value="1"/>
</dbReference>
<evidence type="ECO:0000313" key="2">
    <source>
        <dbReference type="EMBL" id="CAB3673670.1"/>
    </source>
</evidence>
<dbReference type="Proteomes" id="UP000494269">
    <property type="component" value="Unassembled WGS sequence"/>
</dbReference>
<protein>
    <recommendedName>
        <fullName evidence="1">Antitoxin FitA-like ribbon-helix-helix domain-containing protein</fullName>
    </recommendedName>
</protein>
<proteinExistence type="predicted"/>
<name>A0A6S6ZE52_9BURK</name>
<accession>A0A6S6ZE52</accession>
<keyword evidence="3" id="KW-1185">Reference proteome</keyword>
<evidence type="ECO:0000259" key="1">
    <source>
        <dbReference type="Pfam" id="PF22513"/>
    </source>
</evidence>